<feature type="transmembrane region" description="Helical" evidence="7">
    <location>
        <begin position="90"/>
        <end position="109"/>
    </location>
</feature>
<dbReference type="Proteomes" id="UP000886819">
    <property type="component" value="Unassembled WGS sequence"/>
</dbReference>
<dbReference type="PANTHER" id="PTHR42920">
    <property type="entry name" value="OS03G0707200 PROTEIN-RELATED"/>
    <property type="match status" value="1"/>
</dbReference>
<feature type="transmembrane region" description="Helical" evidence="7">
    <location>
        <begin position="172"/>
        <end position="193"/>
    </location>
</feature>
<evidence type="ECO:0000256" key="6">
    <source>
        <dbReference type="ARBA" id="ARBA00023136"/>
    </source>
</evidence>
<evidence type="ECO:0000256" key="5">
    <source>
        <dbReference type="ARBA" id="ARBA00022989"/>
    </source>
</evidence>
<dbReference type="EMBL" id="DVFI01000099">
    <property type="protein sequence ID" value="HIQ63308.1"/>
    <property type="molecule type" value="Genomic_DNA"/>
</dbReference>
<dbReference type="InterPro" id="IPR051258">
    <property type="entry name" value="Diverse_Substrate_Transporter"/>
</dbReference>
<evidence type="ECO:0000313" key="10">
    <source>
        <dbReference type="Proteomes" id="UP000886819"/>
    </source>
</evidence>
<dbReference type="PANTHER" id="PTHR42920:SF5">
    <property type="entry name" value="EAMA DOMAIN-CONTAINING PROTEIN"/>
    <property type="match status" value="1"/>
</dbReference>
<keyword evidence="6 7" id="KW-0472">Membrane</keyword>
<feature type="transmembrane region" description="Helical" evidence="7">
    <location>
        <begin position="116"/>
        <end position="132"/>
    </location>
</feature>
<sequence>MLYGGLILLECLLWGLGNPLIKIGGQGIAPFSSIALRFSLAFLAFVLVFGRRVWRGLRGVRPGPCLAVCVFTALSFTLSSLALMYTQANIAGFLMGVAVLFSPFLDPIILRTRFQWRILPVIAVVCVGMYLLCGGSDGFVFGLGEILALLCSLCFAIMLALSEKYVSQVDPIALSTIQCGAAAILCIACMFLFEGGLDLQALSNRKALGAVVYVALGGTCAAYVLQNVAMHHISATFAALAFCTEPVFTALFAYLLLGETLSAQGFVGAGIVLAGVMAASVWPAERSRKA</sequence>
<keyword evidence="4 7" id="KW-0812">Transmembrane</keyword>
<comment type="similarity">
    <text evidence="2">Belongs to the EamA transporter family.</text>
</comment>
<evidence type="ECO:0000256" key="4">
    <source>
        <dbReference type="ARBA" id="ARBA00022692"/>
    </source>
</evidence>
<evidence type="ECO:0000256" key="1">
    <source>
        <dbReference type="ARBA" id="ARBA00004651"/>
    </source>
</evidence>
<feature type="transmembrane region" description="Helical" evidence="7">
    <location>
        <begin position="205"/>
        <end position="225"/>
    </location>
</feature>
<evidence type="ECO:0000313" key="9">
    <source>
        <dbReference type="EMBL" id="HIQ63308.1"/>
    </source>
</evidence>
<evidence type="ECO:0000256" key="2">
    <source>
        <dbReference type="ARBA" id="ARBA00007362"/>
    </source>
</evidence>
<feature type="domain" description="EamA" evidence="8">
    <location>
        <begin position="6"/>
        <end position="132"/>
    </location>
</feature>
<dbReference type="GO" id="GO:0005886">
    <property type="term" value="C:plasma membrane"/>
    <property type="evidence" value="ECO:0007669"/>
    <property type="project" value="UniProtKB-SubCell"/>
</dbReference>
<gene>
    <name evidence="9" type="ORF">IAA66_06940</name>
</gene>
<dbReference type="SUPFAM" id="SSF103481">
    <property type="entry name" value="Multidrug resistance efflux transporter EmrE"/>
    <property type="match status" value="2"/>
</dbReference>
<accession>A0A9D0YWM3</accession>
<feature type="transmembrane region" description="Helical" evidence="7">
    <location>
        <begin position="237"/>
        <end position="257"/>
    </location>
</feature>
<protein>
    <submittedName>
        <fullName evidence="9">DMT family transporter</fullName>
    </submittedName>
</protein>
<dbReference type="Pfam" id="PF00892">
    <property type="entry name" value="EamA"/>
    <property type="match status" value="2"/>
</dbReference>
<feature type="transmembrane region" description="Helical" evidence="7">
    <location>
        <begin position="263"/>
        <end position="284"/>
    </location>
</feature>
<evidence type="ECO:0000259" key="8">
    <source>
        <dbReference type="Pfam" id="PF00892"/>
    </source>
</evidence>
<feature type="transmembrane region" description="Helical" evidence="7">
    <location>
        <begin position="27"/>
        <end position="50"/>
    </location>
</feature>
<dbReference type="InterPro" id="IPR037185">
    <property type="entry name" value="EmrE-like"/>
</dbReference>
<dbReference type="AlphaFoldDB" id="A0A9D0YWM3"/>
<feature type="domain" description="EamA" evidence="8">
    <location>
        <begin position="143"/>
        <end position="278"/>
    </location>
</feature>
<keyword evidence="5 7" id="KW-1133">Transmembrane helix</keyword>
<evidence type="ECO:0000256" key="7">
    <source>
        <dbReference type="SAM" id="Phobius"/>
    </source>
</evidence>
<comment type="subcellular location">
    <subcellularLocation>
        <location evidence="1">Cell membrane</location>
        <topology evidence="1">Multi-pass membrane protein</topology>
    </subcellularLocation>
</comment>
<keyword evidence="3" id="KW-1003">Cell membrane</keyword>
<dbReference type="InterPro" id="IPR000620">
    <property type="entry name" value="EamA_dom"/>
</dbReference>
<organism evidence="9 10">
    <name type="scientific">Candidatus Avichristensenella intestinipullorum</name>
    <dbReference type="NCBI Taxonomy" id="2840693"/>
    <lineage>
        <taxon>Bacteria</taxon>
        <taxon>Bacillati</taxon>
        <taxon>Bacillota</taxon>
        <taxon>Clostridia</taxon>
        <taxon>Candidatus Avichristensenella</taxon>
    </lineage>
</organism>
<reference evidence="9" key="2">
    <citation type="journal article" date="2021" name="PeerJ">
        <title>Extensive microbial diversity within the chicken gut microbiome revealed by metagenomics and culture.</title>
        <authorList>
            <person name="Gilroy R."/>
            <person name="Ravi A."/>
            <person name="Getino M."/>
            <person name="Pursley I."/>
            <person name="Horton D.L."/>
            <person name="Alikhan N.F."/>
            <person name="Baker D."/>
            <person name="Gharbi K."/>
            <person name="Hall N."/>
            <person name="Watson M."/>
            <person name="Adriaenssens E.M."/>
            <person name="Foster-Nyarko E."/>
            <person name="Jarju S."/>
            <person name="Secka A."/>
            <person name="Antonio M."/>
            <person name="Oren A."/>
            <person name="Chaudhuri R.R."/>
            <person name="La Ragione R."/>
            <person name="Hildebrand F."/>
            <person name="Pallen M.J."/>
        </authorList>
    </citation>
    <scope>NUCLEOTIDE SEQUENCE</scope>
    <source>
        <strain evidence="9">ChiHile30-977</strain>
    </source>
</reference>
<evidence type="ECO:0000256" key="3">
    <source>
        <dbReference type="ARBA" id="ARBA00022475"/>
    </source>
</evidence>
<reference evidence="9" key="1">
    <citation type="submission" date="2020-10" db="EMBL/GenBank/DDBJ databases">
        <authorList>
            <person name="Gilroy R."/>
        </authorList>
    </citation>
    <scope>NUCLEOTIDE SEQUENCE</scope>
    <source>
        <strain evidence="9">ChiHile30-977</strain>
    </source>
</reference>
<feature type="transmembrane region" description="Helical" evidence="7">
    <location>
        <begin position="62"/>
        <end position="84"/>
    </location>
</feature>
<proteinExistence type="inferred from homology"/>
<name>A0A9D0YWM3_9FIRM</name>
<feature type="transmembrane region" description="Helical" evidence="7">
    <location>
        <begin position="138"/>
        <end position="160"/>
    </location>
</feature>
<comment type="caution">
    <text evidence="9">The sequence shown here is derived from an EMBL/GenBank/DDBJ whole genome shotgun (WGS) entry which is preliminary data.</text>
</comment>